<keyword evidence="1" id="KW-0812">Transmembrane</keyword>
<reference evidence="2 3" key="1">
    <citation type="submission" date="2021-03" db="EMBL/GenBank/DDBJ databases">
        <title>Identification of novel Bacillus strains.</title>
        <authorList>
            <person name="Xiao Z."/>
            <person name="Li Y."/>
            <person name="Shen J."/>
        </authorList>
    </citation>
    <scope>NUCLEOTIDE SEQUENCE [LARGE SCALE GENOMIC DNA]</scope>
    <source>
        <strain evidence="2 3">SY8</strain>
    </source>
</reference>
<dbReference type="InterPro" id="IPR025440">
    <property type="entry name" value="DUF4306"/>
</dbReference>
<feature type="transmembrane region" description="Helical" evidence="1">
    <location>
        <begin position="70"/>
        <end position="93"/>
    </location>
</feature>
<protein>
    <submittedName>
        <fullName evidence="2">DUF4306 domain-containing protein</fullName>
    </submittedName>
</protein>
<keyword evidence="1" id="KW-0472">Membrane</keyword>
<name>A0ABS3P1S0_9BACI</name>
<evidence type="ECO:0000313" key="2">
    <source>
        <dbReference type="EMBL" id="MBO1627146.1"/>
    </source>
</evidence>
<dbReference type="EMBL" id="JAGDQJ010000020">
    <property type="protein sequence ID" value="MBO1627146.1"/>
    <property type="molecule type" value="Genomic_DNA"/>
</dbReference>
<dbReference type="RefSeq" id="WP_208018574.1">
    <property type="nucleotide sequence ID" value="NZ_JAGDQJ010000020.1"/>
</dbReference>
<evidence type="ECO:0000313" key="3">
    <source>
        <dbReference type="Proteomes" id="UP000677611"/>
    </source>
</evidence>
<feature type="transmembrane region" description="Helical" evidence="1">
    <location>
        <begin position="12"/>
        <end position="34"/>
    </location>
</feature>
<evidence type="ECO:0000256" key="1">
    <source>
        <dbReference type="SAM" id="Phobius"/>
    </source>
</evidence>
<proteinExistence type="predicted"/>
<feature type="transmembrane region" description="Helical" evidence="1">
    <location>
        <begin position="166"/>
        <end position="185"/>
    </location>
</feature>
<gene>
    <name evidence="2" type="ORF">J4P90_18295</name>
</gene>
<dbReference type="Pfam" id="PF14154">
    <property type="entry name" value="DUF4306"/>
    <property type="match status" value="2"/>
</dbReference>
<feature type="transmembrane region" description="Helical" evidence="1">
    <location>
        <begin position="105"/>
        <end position="128"/>
    </location>
</feature>
<organism evidence="2 3">
    <name type="scientific">Bacillus arachidis</name>
    <dbReference type="NCBI Taxonomy" id="2819290"/>
    <lineage>
        <taxon>Bacteria</taxon>
        <taxon>Bacillati</taxon>
        <taxon>Bacillota</taxon>
        <taxon>Bacilli</taxon>
        <taxon>Bacillales</taxon>
        <taxon>Bacillaceae</taxon>
        <taxon>Bacillus</taxon>
    </lineage>
</organism>
<keyword evidence="1" id="KW-1133">Transmembrane helix</keyword>
<dbReference type="Proteomes" id="UP000677611">
    <property type="component" value="Unassembled WGS sequence"/>
</dbReference>
<comment type="caution">
    <text evidence="2">The sequence shown here is derived from an EMBL/GenBank/DDBJ whole genome shotgun (WGS) entry which is preliminary data.</text>
</comment>
<accession>A0ABS3P1S0</accession>
<keyword evidence="3" id="KW-1185">Reference proteome</keyword>
<sequence length="196" mass="23189">MNKTVLHWLQYIFILPILFFSLFITSWTASYLTISEDWKEHLVFTPKTAEGSNQIYKIDKLLYAFKYSPVFTTIFVLSIIYLIGIMITRYLYYRKYKTGFIGLQLMIVLPIFLYTLLVTHSISTMIAVEKNWEKYLVFSPASITDVNQIYYIDKLLYTLQKSPTSSIIFILSVLYIIGLIVFKIFTQMRFHKRTNT</sequence>